<dbReference type="InterPro" id="IPR051783">
    <property type="entry name" value="NAD(P)-dependent_oxidoreduct"/>
</dbReference>
<dbReference type="Gene3D" id="3.40.50.720">
    <property type="entry name" value="NAD(P)-binding Rossmann-like Domain"/>
    <property type="match status" value="1"/>
</dbReference>
<dbReference type="GO" id="GO:0005737">
    <property type="term" value="C:cytoplasm"/>
    <property type="evidence" value="ECO:0007669"/>
    <property type="project" value="TreeGrafter"/>
</dbReference>
<accession>A0A538U7W8</accession>
<dbReference type="PANTHER" id="PTHR48079">
    <property type="entry name" value="PROTEIN YEEZ"/>
    <property type="match status" value="1"/>
</dbReference>
<evidence type="ECO:0000313" key="2">
    <source>
        <dbReference type="EMBL" id="TMQ71985.1"/>
    </source>
</evidence>
<dbReference type="PANTHER" id="PTHR48079:SF6">
    <property type="entry name" value="NAD(P)-BINDING DOMAIN-CONTAINING PROTEIN-RELATED"/>
    <property type="match status" value="1"/>
</dbReference>
<dbReference type="AlphaFoldDB" id="A0A538U7W8"/>
<dbReference type="Pfam" id="PF01370">
    <property type="entry name" value="Epimerase"/>
    <property type="match status" value="1"/>
</dbReference>
<dbReference type="InterPro" id="IPR036291">
    <property type="entry name" value="NAD(P)-bd_dom_sf"/>
</dbReference>
<organism evidence="2 3">
    <name type="scientific">Eiseniibacteriota bacterium</name>
    <dbReference type="NCBI Taxonomy" id="2212470"/>
    <lineage>
        <taxon>Bacteria</taxon>
        <taxon>Candidatus Eiseniibacteriota</taxon>
    </lineage>
</organism>
<evidence type="ECO:0000313" key="3">
    <source>
        <dbReference type="Proteomes" id="UP000319771"/>
    </source>
</evidence>
<feature type="domain" description="NAD-dependent epimerase/dehydratase" evidence="1">
    <location>
        <begin position="5"/>
        <end position="216"/>
    </location>
</feature>
<name>A0A538U7W8_UNCEI</name>
<protein>
    <submittedName>
        <fullName evidence="2">NAD-dependent epimerase/dehydratase family protein</fullName>
    </submittedName>
</protein>
<comment type="caution">
    <text evidence="2">The sequence shown here is derived from an EMBL/GenBank/DDBJ whole genome shotgun (WGS) entry which is preliminary data.</text>
</comment>
<reference evidence="2 3" key="1">
    <citation type="journal article" date="2019" name="Nat. Microbiol.">
        <title>Mediterranean grassland soil C-N compound turnover is dependent on rainfall and depth, and is mediated by genomically divergent microorganisms.</title>
        <authorList>
            <person name="Diamond S."/>
            <person name="Andeer P.F."/>
            <person name="Li Z."/>
            <person name="Crits-Christoph A."/>
            <person name="Burstein D."/>
            <person name="Anantharaman K."/>
            <person name="Lane K.R."/>
            <person name="Thomas B.C."/>
            <person name="Pan C."/>
            <person name="Northen T.R."/>
            <person name="Banfield J.F."/>
        </authorList>
    </citation>
    <scope>NUCLEOTIDE SEQUENCE [LARGE SCALE GENOMIC DNA]</scope>
    <source>
        <strain evidence="2">WS_11</strain>
    </source>
</reference>
<dbReference type="EMBL" id="VBPB01000128">
    <property type="protein sequence ID" value="TMQ71985.1"/>
    <property type="molecule type" value="Genomic_DNA"/>
</dbReference>
<sequence>MIRKVFITGATGYLGGAIAARLVRAGLDVRGLAQSPERAEALEAAGVKPTLGRLQEPEGYLSEMKNCDAVVHAGLDDRDPAGGDQAALEAIRAATLDGRVRRLLYTSGVWVHGDTGGAVVDETAPLAAAELVRWRPAHEEAALDIAREDVTTVILRPAMVYGERRGTFGGWFREAAEQHTVTYPGDGRQHWGAVHRDDVAEAYALALEHAAGGERYLLSDDARATVAELAAAVAAATGAVVRPQEPEAVLRTLGAYGAALLLDQQFSAARARRELGWVPRHASFVAEAPGLWREWQETVPDRIG</sequence>
<proteinExistence type="predicted"/>
<dbReference type="InterPro" id="IPR001509">
    <property type="entry name" value="Epimerase_deHydtase"/>
</dbReference>
<dbReference type="Proteomes" id="UP000319771">
    <property type="component" value="Unassembled WGS sequence"/>
</dbReference>
<dbReference type="SUPFAM" id="SSF51735">
    <property type="entry name" value="NAD(P)-binding Rossmann-fold domains"/>
    <property type="match status" value="1"/>
</dbReference>
<evidence type="ECO:0000259" key="1">
    <source>
        <dbReference type="Pfam" id="PF01370"/>
    </source>
</evidence>
<gene>
    <name evidence="2" type="ORF">E6K81_08730</name>
</gene>
<dbReference type="GO" id="GO:0004029">
    <property type="term" value="F:aldehyde dehydrogenase (NAD+) activity"/>
    <property type="evidence" value="ECO:0007669"/>
    <property type="project" value="TreeGrafter"/>
</dbReference>